<dbReference type="Proteomes" id="UP000324222">
    <property type="component" value="Unassembled WGS sequence"/>
</dbReference>
<keyword evidence="3" id="KW-1185">Reference proteome</keyword>
<protein>
    <submittedName>
        <fullName evidence="2">Uncharacterized protein</fullName>
    </submittedName>
</protein>
<organism evidence="2 3">
    <name type="scientific">Portunus trituberculatus</name>
    <name type="common">Swimming crab</name>
    <name type="synonym">Neptunus trituberculatus</name>
    <dbReference type="NCBI Taxonomy" id="210409"/>
    <lineage>
        <taxon>Eukaryota</taxon>
        <taxon>Metazoa</taxon>
        <taxon>Ecdysozoa</taxon>
        <taxon>Arthropoda</taxon>
        <taxon>Crustacea</taxon>
        <taxon>Multicrustacea</taxon>
        <taxon>Malacostraca</taxon>
        <taxon>Eumalacostraca</taxon>
        <taxon>Eucarida</taxon>
        <taxon>Decapoda</taxon>
        <taxon>Pleocyemata</taxon>
        <taxon>Brachyura</taxon>
        <taxon>Eubrachyura</taxon>
        <taxon>Portunoidea</taxon>
        <taxon>Portunidae</taxon>
        <taxon>Portuninae</taxon>
        <taxon>Portunus</taxon>
    </lineage>
</organism>
<proteinExistence type="predicted"/>
<feature type="region of interest" description="Disordered" evidence="1">
    <location>
        <begin position="34"/>
        <end position="75"/>
    </location>
</feature>
<dbReference type="EMBL" id="VSRR010021279">
    <property type="protein sequence ID" value="MPC63796.1"/>
    <property type="molecule type" value="Genomic_DNA"/>
</dbReference>
<evidence type="ECO:0000313" key="3">
    <source>
        <dbReference type="Proteomes" id="UP000324222"/>
    </source>
</evidence>
<evidence type="ECO:0000313" key="2">
    <source>
        <dbReference type="EMBL" id="MPC63796.1"/>
    </source>
</evidence>
<comment type="caution">
    <text evidence="2">The sequence shown here is derived from an EMBL/GenBank/DDBJ whole genome shotgun (WGS) entry which is preliminary data.</text>
</comment>
<sequence>MITPGSFLPELNASLRDNNIAKIELSNKNPNSAKLFQGTIVNSPHTPHHFPKQSTYSKKQDDNKKQKEVRTILRI</sequence>
<dbReference type="AlphaFoldDB" id="A0A5B7H1R7"/>
<name>A0A5B7H1R7_PORTR</name>
<feature type="compositionally biased region" description="Basic and acidic residues" evidence="1">
    <location>
        <begin position="58"/>
        <end position="75"/>
    </location>
</feature>
<feature type="compositionally biased region" description="Polar residues" evidence="1">
    <location>
        <begin position="34"/>
        <end position="45"/>
    </location>
</feature>
<gene>
    <name evidence="2" type="ORF">E2C01_057899</name>
</gene>
<evidence type="ECO:0000256" key="1">
    <source>
        <dbReference type="SAM" id="MobiDB-lite"/>
    </source>
</evidence>
<accession>A0A5B7H1R7</accession>
<reference evidence="2 3" key="1">
    <citation type="submission" date="2019-05" db="EMBL/GenBank/DDBJ databases">
        <title>Another draft genome of Portunus trituberculatus and its Hox gene families provides insights of decapod evolution.</title>
        <authorList>
            <person name="Jeong J.-H."/>
            <person name="Song I."/>
            <person name="Kim S."/>
            <person name="Choi T."/>
            <person name="Kim D."/>
            <person name="Ryu S."/>
            <person name="Kim W."/>
        </authorList>
    </citation>
    <scope>NUCLEOTIDE SEQUENCE [LARGE SCALE GENOMIC DNA]</scope>
    <source>
        <tissue evidence="2">Muscle</tissue>
    </source>
</reference>